<dbReference type="Proteomes" id="UP000477951">
    <property type="component" value="Unassembled WGS sequence"/>
</dbReference>
<dbReference type="Pfam" id="PF04199">
    <property type="entry name" value="Cyclase"/>
    <property type="match status" value="1"/>
</dbReference>
<dbReference type="AlphaFoldDB" id="A0A6L6VN38"/>
<dbReference type="InterPro" id="IPR037175">
    <property type="entry name" value="KFase_sf"/>
</dbReference>
<proteinExistence type="predicted"/>
<dbReference type="GO" id="GO:0004061">
    <property type="term" value="F:arylformamidase activity"/>
    <property type="evidence" value="ECO:0007669"/>
    <property type="project" value="InterPro"/>
</dbReference>
<name>A0A6L6VN38_AGRVI</name>
<dbReference type="Gene3D" id="3.50.30.50">
    <property type="entry name" value="Putative cyclase"/>
    <property type="match status" value="1"/>
</dbReference>
<reference evidence="1 2" key="1">
    <citation type="submission" date="2019-12" db="EMBL/GenBank/DDBJ databases">
        <title>Whole-genome sequencing of Allorhizobium vitis.</title>
        <authorList>
            <person name="Gan H.M."/>
            <person name="Szegedi E."/>
            <person name="Burr T."/>
            <person name="Savka M.A."/>
        </authorList>
    </citation>
    <scope>NUCLEOTIDE SEQUENCE [LARGE SCALE GENOMIC DNA]</scope>
    <source>
        <strain evidence="1 2">CG516</strain>
    </source>
</reference>
<dbReference type="SUPFAM" id="SSF102198">
    <property type="entry name" value="Putative cyclase"/>
    <property type="match status" value="1"/>
</dbReference>
<accession>A0A6L6VN38</accession>
<organism evidence="1 2">
    <name type="scientific">Agrobacterium vitis</name>
    <name type="common">Rhizobium vitis</name>
    <dbReference type="NCBI Taxonomy" id="373"/>
    <lineage>
        <taxon>Bacteria</taxon>
        <taxon>Pseudomonadati</taxon>
        <taxon>Pseudomonadota</taxon>
        <taxon>Alphaproteobacteria</taxon>
        <taxon>Hyphomicrobiales</taxon>
        <taxon>Rhizobiaceae</taxon>
        <taxon>Rhizobium/Agrobacterium group</taxon>
        <taxon>Agrobacterium</taxon>
    </lineage>
</organism>
<dbReference type="RefSeq" id="WP_156616566.1">
    <property type="nucleotide sequence ID" value="NZ_WPHR01000048.1"/>
</dbReference>
<evidence type="ECO:0000313" key="1">
    <source>
        <dbReference type="EMBL" id="MUZ76095.1"/>
    </source>
</evidence>
<gene>
    <name evidence="1" type="ORF">GOZ90_25980</name>
</gene>
<evidence type="ECO:0000313" key="2">
    <source>
        <dbReference type="Proteomes" id="UP000477951"/>
    </source>
</evidence>
<dbReference type="PANTHER" id="PTHR31118:SF32">
    <property type="entry name" value="KYNURENINE FORMAMIDASE"/>
    <property type="match status" value="1"/>
</dbReference>
<sequence>MSITVRGIEFQDNLNNPMGIEFYNLSHRFGYQCPNWPYFKDVRIERMHYMAKSGVLSQTITTTMHVTTHIDAPAHVVQGTPFIDEVPLPHFFGSGIVVSIPKKKWEPITYDDLERACGKAIRKGDVLIVNTGWHKQYEDGDYFPYCPGFVPSAADWMIEKGVKVVGHDTQANDHPLATAIGPQRNGPLLPHLAEEYKEWSGGVDWKDAFPEWEPVHQKIFKAGILGIENVGGDLDAVTGKRCTFAFFPINWDRGDGCIIRLVAMIDKGQNYRIEPGNDF</sequence>
<dbReference type="InterPro" id="IPR007325">
    <property type="entry name" value="KFase/CYL"/>
</dbReference>
<dbReference type="EMBL" id="WPHR01000048">
    <property type="protein sequence ID" value="MUZ76095.1"/>
    <property type="molecule type" value="Genomic_DNA"/>
</dbReference>
<dbReference type="PANTHER" id="PTHR31118">
    <property type="entry name" value="CYCLASE-LIKE PROTEIN 2"/>
    <property type="match status" value="1"/>
</dbReference>
<dbReference type="GO" id="GO:0019441">
    <property type="term" value="P:L-tryptophan catabolic process to kynurenine"/>
    <property type="evidence" value="ECO:0007669"/>
    <property type="project" value="InterPro"/>
</dbReference>
<protein>
    <submittedName>
        <fullName evidence="1">Cyclase family protein</fullName>
    </submittedName>
</protein>
<comment type="caution">
    <text evidence="1">The sequence shown here is derived from an EMBL/GenBank/DDBJ whole genome shotgun (WGS) entry which is preliminary data.</text>
</comment>